<gene>
    <name evidence="1" type="ORF">P691DRAFT_642692</name>
</gene>
<dbReference type="Proteomes" id="UP000807342">
    <property type="component" value="Unassembled WGS sequence"/>
</dbReference>
<comment type="caution">
    <text evidence="1">The sequence shown here is derived from an EMBL/GenBank/DDBJ whole genome shotgun (WGS) entry which is preliminary data.</text>
</comment>
<accession>A0A9P5X156</accession>
<dbReference type="EMBL" id="MU151704">
    <property type="protein sequence ID" value="KAF9442095.1"/>
    <property type="molecule type" value="Genomic_DNA"/>
</dbReference>
<protein>
    <submittedName>
        <fullName evidence="1">Uncharacterized protein</fullName>
    </submittedName>
</protein>
<evidence type="ECO:0000313" key="1">
    <source>
        <dbReference type="EMBL" id="KAF9442095.1"/>
    </source>
</evidence>
<proteinExistence type="predicted"/>
<sequence>KKLVITTANADYLPHLNLGTQLVSFCEDGRWGAEDWGQWPQWLFDGQEHFAYILRKPSSTEMAKHPLRRLWWNMKEDHFTGTSSTAGLLLPDIAQEFYEIRCALMKEVQDCATLNSHDWGKLCDSASKMRSCTAALKFTPQEFLQVMLTVSAAQRYCLTTRAIIDKIKKWDRMPMLDKAHPVDNTILGCITDRIPIIYELFEKGVPVWYVRPASHLPKDINI</sequence>
<dbReference type="OrthoDB" id="3026189at2759"/>
<organism evidence="1 2">
    <name type="scientific">Macrolepiota fuliginosa MF-IS2</name>
    <dbReference type="NCBI Taxonomy" id="1400762"/>
    <lineage>
        <taxon>Eukaryota</taxon>
        <taxon>Fungi</taxon>
        <taxon>Dikarya</taxon>
        <taxon>Basidiomycota</taxon>
        <taxon>Agaricomycotina</taxon>
        <taxon>Agaricomycetes</taxon>
        <taxon>Agaricomycetidae</taxon>
        <taxon>Agaricales</taxon>
        <taxon>Agaricineae</taxon>
        <taxon>Agaricaceae</taxon>
        <taxon>Macrolepiota</taxon>
    </lineage>
</organism>
<feature type="non-terminal residue" evidence="1">
    <location>
        <position position="1"/>
    </location>
</feature>
<dbReference type="AlphaFoldDB" id="A0A9P5X156"/>
<evidence type="ECO:0000313" key="2">
    <source>
        <dbReference type="Proteomes" id="UP000807342"/>
    </source>
</evidence>
<reference evidence="1" key="1">
    <citation type="submission" date="2020-11" db="EMBL/GenBank/DDBJ databases">
        <authorList>
            <consortium name="DOE Joint Genome Institute"/>
            <person name="Ahrendt S."/>
            <person name="Riley R."/>
            <person name="Andreopoulos W."/>
            <person name="Labutti K."/>
            <person name="Pangilinan J."/>
            <person name="Ruiz-Duenas F.J."/>
            <person name="Barrasa J.M."/>
            <person name="Sanchez-Garcia M."/>
            <person name="Camarero S."/>
            <person name="Miyauchi S."/>
            <person name="Serrano A."/>
            <person name="Linde D."/>
            <person name="Babiker R."/>
            <person name="Drula E."/>
            <person name="Ayuso-Fernandez I."/>
            <person name="Pacheco R."/>
            <person name="Padilla G."/>
            <person name="Ferreira P."/>
            <person name="Barriuso J."/>
            <person name="Kellner H."/>
            <person name="Castanera R."/>
            <person name="Alfaro M."/>
            <person name="Ramirez L."/>
            <person name="Pisabarro A.G."/>
            <person name="Kuo A."/>
            <person name="Tritt A."/>
            <person name="Lipzen A."/>
            <person name="He G."/>
            <person name="Yan M."/>
            <person name="Ng V."/>
            <person name="Cullen D."/>
            <person name="Martin F."/>
            <person name="Rosso M.-N."/>
            <person name="Henrissat B."/>
            <person name="Hibbett D."/>
            <person name="Martinez A.T."/>
            <person name="Grigoriev I.V."/>
        </authorList>
    </citation>
    <scope>NUCLEOTIDE SEQUENCE</scope>
    <source>
        <strain evidence="1">MF-IS2</strain>
    </source>
</reference>
<feature type="non-terminal residue" evidence="1">
    <location>
        <position position="222"/>
    </location>
</feature>
<keyword evidence="2" id="KW-1185">Reference proteome</keyword>
<name>A0A9P5X156_9AGAR</name>